<keyword evidence="1 6" id="KW-0121">Carboxypeptidase</keyword>
<keyword evidence="2" id="KW-0645">Protease</keyword>
<keyword evidence="4" id="KW-0378">Hydrolase</keyword>
<dbReference type="Pfam" id="PF00450">
    <property type="entry name" value="Peptidase_S10"/>
    <property type="match status" value="1"/>
</dbReference>
<keyword evidence="3" id="KW-0732">Signal</keyword>
<dbReference type="AlphaFoldDB" id="A0A3B0RQR3"/>
<evidence type="ECO:0000313" key="6">
    <source>
        <dbReference type="EMBL" id="VAV93952.1"/>
    </source>
</evidence>
<feature type="non-terminal residue" evidence="6">
    <location>
        <position position="1"/>
    </location>
</feature>
<evidence type="ECO:0000256" key="4">
    <source>
        <dbReference type="ARBA" id="ARBA00022801"/>
    </source>
</evidence>
<organism evidence="6">
    <name type="scientific">hydrothermal vent metagenome</name>
    <dbReference type="NCBI Taxonomy" id="652676"/>
    <lineage>
        <taxon>unclassified sequences</taxon>
        <taxon>metagenomes</taxon>
        <taxon>ecological metagenomes</taxon>
    </lineage>
</organism>
<dbReference type="PANTHER" id="PTHR11802:SF3">
    <property type="entry name" value="RETINOID-INDUCIBLE SERINE CARBOXYPEPTIDASE"/>
    <property type="match status" value="1"/>
</dbReference>
<evidence type="ECO:0000256" key="1">
    <source>
        <dbReference type="ARBA" id="ARBA00022645"/>
    </source>
</evidence>
<accession>A0A3B0RQR3</accession>
<dbReference type="PANTHER" id="PTHR11802">
    <property type="entry name" value="SERINE PROTEASE FAMILY S10 SERINE CARBOXYPEPTIDASE"/>
    <property type="match status" value="1"/>
</dbReference>
<dbReference type="InterPro" id="IPR001563">
    <property type="entry name" value="Peptidase_S10"/>
</dbReference>
<dbReference type="SUPFAM" id="SSF53474">
    <property type="entry name" value="alpha/beta-Hydrolases"/>
    <property type="match status" value="1"/>
</dbReference>
<dbReference type="Gene3D" id="3.40.50.1820">
    <property type="entry name" value="alpha/beta hydrolase"/>
    <property type="match status" value="1"/>
</dbReference>
<protein>
    <submittedName>
        <fullName evidence="6">Carboxypeptidase-related protein</fullName>
    </submittedName>
</protein>
<sequence>STSAEKAPRIYKSQGRVTANGKTIRYRVIAGETYINNDDGEPAASIFSTSYIAEGYSDPATRPVAFIFNGGPGSASLWLHMGVFGPKRVDLPDGPDDDGAAPYDIIANPETILDVADMVFIDPVGTGWSDTLGKTDTADYWGVKQDAKSVREFIRRWLVEHKRWNSPKYLMGESYGTTRSGALLQALEGGWTDIAMNGVVLISSVLNFGLDATDAGNDVGYIGLMPSYAATAWYHDRVDKNLWGGDFERFLDEARAFATDEYIPVLLKGQLAPREARDAIATKFAAFTGLSPAYVERSNLRIPLRRFMRELLRDEGVSIGRLDARFTGVEADRVSENPEYDPSAYGIDAAYTAAMLDYFTRDLGVEISEPYITLGGVRGWNWDAEDGGGKNSYVNVAPWIERAMRQNRSLRVLSANGYYDLATPFFGTELTLAQPGFDRDRLTITYYEAGHMMYIHEPSLKALAADVRAFIGGQ</sequence>
<dbReference type="InterPro" id="IPR029058">
    <property type="entry name" value="AB_hydrolase_fold"/>
</dbReference>
<evidence type="ECO:0000256" key="3">
    <source>
        <dbReference type="ARBA" id="ARBA00022729"/>
    </source>
</evidence>
<gene>
    <name evidence="6" type="ORF">MNBD_ALPHA05-2303</name>
</gene>
<proteinExistence type="predicted"/>
<evidence type="ECO:0000256" key="5">
    <source>
        <dbReference type="ARBA" id="ARBA00023180"/>
    </source>
</evidence>
<evidence type="ECO:0000256" key="2">
    <source>
        <dbReference type="ARBA" id="ARBA00022670"/>
    </source>
</evidence>
<dbReference type="GO" id="GO:0006508">
    <property type="term" value="P:proteolysis"/>
    <property type="evidence" value="ECO:0007669"/>
    <property type="project" value="UniProtKB-KW"/>
</dbReference>
<reference evidence="6" key="1">
    <citation type="submission" date="2018-06" db="EMBL/GenBank/DDBJ databases">
        <authorList>
            <person name="Zhirakovskaya E."/>
        </authorList>
    </citation>
    <scope>NUCLEOTIDE SEQUENCE</scope>
</reference>
<name>A0A3B0RQR3_9ZZZZ</name>
<dbReference type="GO" id="GO:0004185">
    <property type="term" value="F:serine-type carboxypeptidase activity"/>
    <property type="evidence" value="ECO:0007669"/>
    <property type="project" value="InterPro"/>
</dbReference>
<dbReference type="EMBL" id="UOEH01000129">
    <property type="protein sequence ID" value="VAV93952.1"/>
    <property type="molecule type" value="Genomic_DNA"/>
</dbReference>
<keyword evidence="5" id="KW-0325">Glycoprotein</keyword>